<dbReference type="InterPro" id="IPR016187">
    <property type="entry name" value="CTDL_fold"/>
</dbReference>
<dbReference type="Proteomes" id="UP000192220">
    <property type="component" value="Unplaced"/>
</dbReference>
<accession>A0A2I4CMC6</accession>
<dbReference type="SUPFAM" id="SSF56436">
    <property type="entry name" value="C-type lectin-like"/>
    <property type="match status" value="1"/>
</dbReference>
<evidence type="ECO:0000259" key="1">
    <source>
        <dbReference type="PROSITE" id="PS50041"/>
    </source>
</evidence>
<sequence>MNWSDAEHFCVSLDAHLASMEKPWDHDAIQAAIYSSTGTRTRSWVGGTDAAKEGEWTWSDGSPFTFTNWGPGQPNNSGGDKHCMEINLNGTTFK</sequence>
<feature type="domain" description="C-type lectin" evidence="1">
    <location>
        <begin position="1"/>
        <end position="90"/>
    </location>
</feature>
<evidence type="ECO:0000313" key="2">
    <source>
        <dbReference type="Proteomes" id="UP000192220"/>
    </source>
</evidence>
<dbReference type="InterPro" id="IPR050111">
    <property type="entry name" value="C-type_lectin/snaclec_domain"/>
</dbReference>
<dbReference type="PROSITE" id="PS50041">
    <property type="entry name" value="C_TYPE_LECTIN_2"/>
    <property type="match status" value="1"/>
</dbReference>
<dbReference type="PANTHER" id="PTHR22803">
    <property type="entry name" value="MANNOSE, PHOSPHOLIPASE, LECTIN RECEPTOR RELATED"/>
    <property type="match status" value="1"/>
</dbReference>
<keyword evidence="2" id="KW-1185">Reference proteome</keyword>
<dbReference type="GeneID" id="106530121"/>
<protein>
    <submittedName>
        <fullName evidence="3">Ladderlectin</fullName>
    </submittedName>
</protein>
<proteinExistence type="predicted"/>
<dbReference type="Pfam" id="PF00059">
    <property type="entry name" value="Lectin_C"/>
    <property type="match status" value="1"/>
</dbReference>
<dbReference type="InterPro" id="IPR016186">
    <property type="entry name" value="C-type_lectin-like/link_sf"/>
</dbReference>
<dbReference type="STRING" id="52670.A0A2I4CMC6"/>
<dbReference type="AlphaFoldDB" id="A0A2I4CMC6"/>
<dbReference type="InParanoid" id="A0A2I4CMC6"/>
<gene>
    <name evidence="3" type="primary">LOC106530121</name>
</gene>
<dbReference type="OrthoDB" id="441660at2759"/>
<reference evidence="3" key="1">
    <citation type="submission" date="2025-08" db="UniProtKB">
        <authorList>
            <consortium name="RefSeq"/>
        </authorList>
    </citation>
    <scope>IDENTIFICATION</scope>
</reference>
<evidence type="ECO:0000313" key="3">
    <source>
        <dbReference type="RefSeq" id="XP_013881144.1"/>
    </source>
</evidence>
<name>A0A2I4CMC6_AUSLI</name>
<dbReference type="RefSeq" id="XP_013881144.1">
    <property type="nucleotide sequence ID" value="XM_014025690.1"/>
</dbReference>
<dbReference type="Gene3D" id="3.10.100.10">
    <property type="entry name" value="Mannose-Binding Protein A, subunit A"/>
    <property type="match status" value="1"/>
</dbReference>
<dbReference type="KEGG" id="alim:106530121"/>
<organism evidence="2 3">
    <name type="scientific">Austrofundulus limnaeus</name>
    <name type="common">Annual killifish</name>
    <dbReference type="NCBI Taxonomy" id="52670"/>
    <lineage>
        <taxon>Eukaryota</taxon>
        <taxon>Metazoa</taxon>
        <taxon>Chordata</taxon>
        <taxon>Craniata</taxon>
        <taxon>Vertebrata</taxon>
        <taxon>Euteleostomi</taxon>
        <taxon>Actinopterygii</taxon>
        <taxon>Neopterygii</taxon>
        <taxon>Teleostei</taxon>
        <taxon>Neoteleostei</taxon>
        <taxon>Acanthomorphata</taxon>
        <taxon>Ovalentaria</taxon>
        <taxon>Atherinomorphae</taxon>
        <taxon>Cyprinodontiformes</taxon>
        <taxon>Rivulidae</taxon>
        <taxon>Austrofundulus</taxon>
    </lineage>
</organism>
<dbReference type="InterPro" id="IPR001304">
    <property type="entry name" value="C-type_lectin-like"/>
</dbReference>